<dbReference type="GeneID" id="19942647"/>
<feature type="compositionally biased region" description="Basic residues" evidence="1">
    <location>
        <begin position="101"/>
        <end position="113"/>
    </location>
</feature>
<sequence length="202" mass="23752">MSGKSTDAKWSGGYTEAEMQALAFRRRMKEEAANPTLKREAKKKKKKHKKKHKKTKVDEFGRDVPSKRQRSSSVSSTSSVSSIESLPPEDPFRPDMDENRHHARKPRRQRSRSRSRDRSRDRSHRQSRSRSRSRSRQQRRSRSRSRSRGASRRPYVDVSKRDWTHDAYMNRSPSPMRQVDPFYKPEPEAWVSRAGGVYIPKV</sequence>
<reference evidence="2 3" key="1">
    <citation type="submission" date="2012-04" db="EMBL/GenBank/DDBJ databases">
        <title>The Genome Sequence of Saprolegnia declina VS20.</title>
        <authorList>
            <consortium name="The Broad Institute Genome Sequencing Platform"/>
            <person name="Russ C."/>
            <person name="Nusbaum C."/>
            <person name="Tyler B."/>
            <person name="van West P."/>
            <person name="Dieguez-Uribeondo J."/>
            <person name="de Bruijn I."/>
            <person name="Tripathy S."/>
            <person name="Jiang R."/>
            <person name="Young S.K."/>
            <person name="Zeng Q."/>
            <person name="Gargeya S."/>
            <person name="Fitzgerald M."/>
            <person name="Haas B."/>
            <person name="Abouelleil A."/>
            <person name="Alvarado L."/>
            <person name="Arachchi H.M."/>
            <person name="Berlin A."/>
            <person name="Chapman S.B."/>
            <person name="Goldberg J."/>
            <person name="Griggs A."/>
            <person name="Gujja S."/>
            <person name="Hansen M."/>
            <person name="Howarth C."/>
            <person name="Imamovic A."/>
            <person name="Larimer J."/>
            <person name="McCowen C."/>
            <person name="Montmayeur A."/>
            <person name="Murphy C."/>
            <person name="Neiman D."/>
            <person name="Pearson M."/>
            <person name="Priest M."/>
            <person name="Roberts A."/>
            <person name="Saif S."/>
            <person name="Shea T."/>
            <person name="Sisk P."/>
            <person name="Sykes S."/>
            <person name="Wortman J."/>
            <person name="Nusbaum C."/>
            <person name="Birren B."/>
        </authorList>
    </citation>
    <scope>NUCLEOTIDE SEQUENCE [LARGE SCALE GENOMIC DNA]</scope>
    <source>
        <strain evidence="2 3">VS20</strain>
    </source>
</reference>
<dbReference type="EMBL" id="JH767135">
    <property type="protein sequence ID" value="EQC40853.1"/>
    <property type="molecule type" value="Genomic_DNA"/>
</dbReference>
<feature type="compositionally biased region" description="Basic and acidic residues" evidence="1">
    <location>
        <begin position="90"/>
        <end position="100"/>
    </location>
</feature>
<dbReference type="OrthoDB" id="77889at2759"/>
<proteinExistence type="predicted"/>
<dbReference type="AlphaFoldDB" id="T0S6Q2"/>
<evidence type="ECO:0000256" key="1">
    <source>
        <dbReference type="SAM" id="MobiDB-lite"/>
    </source>
</evidence>
<gene>
    <name evidence="2" type="ORF">SDRG_01920</name>
</gene>
<keyword evidence="3" id="KW-1185">Reference proteome</keyword>
<feature type="compositionally biased region" description="Basic and acidic residues" evidence="1">
    <location>
        <begin position="56"/>
        <end position="66"/>
    </location>
</feature>
<name>T0S6Q2_SAPDV</name>
<evidence type="ECO:0000313" key="2">
    <source>
        <dbReference type="EMBL" id="EQC40853.1"/>
    </source>
</evidence>
<dbReference type="RefSeq" id="XP_008605697.1">
    <property type="nucleotide sequence ID" value="XM_008607475.1"/>
</dbReference>
<accession>T0S6Q2</accession>
<feature type="compositionally biased region" description="Basic residues" evidence="1">
    <location>
        <begin position="121"/>
        <end position="151"/>
    </location>
</feature>
<dbReference type="eggNOG" id="ENOG502S6X6">
    <property type="taxonomic scope" value="Eukaryota"/>
</dbReference>
<dbReference type="OMA" id="VERKWTH"/>
<feature type="compositionally biased region" description="Basic residues" evidence="1">
    <location>
        <begin position="40"/>
        <end position="55"/>
    </location>
</feature>
<protein>
    <submittedName>
        <fullName evidence="2">Uncharacterized protein</fullName>
    </submittedName>
</protein>
<dbReference type="InParanoid" id="T0S6Q2"/>
<feature type="compositionally biased region" description="Low complexity" evidence="1">
    <location>
        <begin position="71"/>
        <end position="82"/>
    </location>
</feature>
<dbReference type="Proteomes" id="UP000030762">
    <property type="component" value="Unassembled WGS sequence"/>
</dbReference>
<dbReference type="VEuPathDB" id="FungiDB:SDRG_01920"/>
<feature type="region of interest" description="Disordered" evidence="1">
    <location>
        <begin position="25"/>
        <end position="158"/>
    </location>
</feature>
<evidence type="ECO:0000313" key="3">
    <source>
        <dbReference type="Proteomes" id="UP000030762"/>
    </source>
</evidence>
<organism evidence="2 3">
    <name type="scientific">Saprolegnia diclina (strain VS20)</name>
    <dbReference type="NCBI Taxonomy" id="1156394"/>
    <lineage>
        <taxon>Eukaryota</taxon>
        <taxon>Sar</taxon>
        <taxon>Stramenopiles</taxon>
        <taxon>Oomycota</taxon>
        <taxon>Saprolegniomycetes</taxon>
        <taxon>Saprolegniales</taxon>
        <taxon>Saprolegniaceae</taxon>
        <taxon>Saprolegnia</taxon>
    </lineage>
</organism>